<protein>
    <submittedName>
        <fullName evidence="4">Response regulator</fullName>
    </submittedName>
</protein>
<dbReference type="InterPro" id="IPR050595">
    <property type="entry name" value="Bact_response_regulator"/>
</dbReference>
<feature type="domain" description="Response regulatory" evidence="3">
    <location>
        <begin position="5"/>
        <end position="129"/>
    </location>
</feature>
<dbReference type="SMART" id="SM00448">
    <property type="entry name" value="REC"/>
    <property type="match status" value="1"/>
</dbReference>
<dbReference type="Pfam" id="PF00072">
    <property type="entry name" value="Response_reg"/>
    <property type="match status" value="1"/>
</dbReference>
<dbReference type="Gene3D" id="3.40.50.2300">
    <property type="match status" value="1"/>
</dbReference>
<sequence length="164" mass="18449">MSQLFVVCIDDERAVLDSVIHDLQALNEAFIVEACESVAEAKEVIADNLADGNKLALVLADHIMPDELGVEYLITLNHEEQTIKSKKILLTGQAGLQETIEAINRGGLSYYLAKPWKPEQLQKVVIEKLTDYVIENDENPLQYAQHLDSKRIFEAVAQNRLNFD</sequence>
<dbReference type="PANTHER" id="PTHR44591">
    <property type="entry name" value="STRESS RESPONSE REGULATOR PROTEIN 1"/>
    <property type="match status" value="1"/>
</dbReference>
<organism evidence="4 5">
    <name type="scientific">Alginatibacterium sediminis</name>
    <dbReference type="NCBI Taxonomy" id="2164068"/>
    <lineage>
        <taxon>Bacteria</taxon>
        <taxon>Pseudomonadati</taxon>
        <taxon>Pseudomonadota</taxon>
        <taxon>Gammaproteobacteria</taxon>
        <taxon>Alteromonadales</taxon>
        <taxon>Alteromonadaceae</taxon>
        <taxon>Alginatibacterium</taxon>
    </lineage>
</organism>
<keyword evidence="1 2" id="KW-0597">Phosphoprotein</keyword>
<feature type="modified residue" description="4-aspartylphosphate" evidence="2">
    <location>
        <position position="61"/>
    </location>
</feature>
<dbReference type="RefSeq" id="WP_120353223.1">
    <property type="nucleotide sequence ID" value="NZ_RAQO01000002.1"/>
</dbReference>
<evidence type="ECO:0000259" key="3">
    <source>
        <dbReference type="PROSITE" id="PS50110"/>
    </source>
</evidence>
<evidence type="ECO:0000256" key="1">
    <source>
        <dbReference type="ARBA" id="ARBA00022553"/>
    </source>
</evidence>
<dbReference type="GO" id="GO:0000160">
    <property type="term" value="P:phosphorelay signal transduction system"/>
    <property type="evidence" value="ECO:0007669"/>
    <property type="project" value="InterPro"/>
</dbReference>
<dbReference type="PROSITE" id="PS50110">
    <property type="entry name" value="RESPONSE_REGULATORY"/>
    <property type="match status" value="1"/>
</dbReference>
<dbReference type="PANTHER" id="PTHR44591:SF3">
    <property type="entry name" value="RESPONSE REGULATORY DOMAIN-CONTAINING PROTEIN"/>
    <property type="match status" value="1"/>
</dbReference>
<keyword evidence="5" id="KW-1185">Reference proteome</keyword>
<dbReference type="AlphaFoldDB" id="A0A420ELB2"/>
<dbReference type="OrthoDB" id="9793549at2"/>
<evidence type="ECO:0000313" key="4">
    <source>
        <dbReference type="EMBL" id="RKF21420.1"/>
    </source>
</evidence>
<dbReference type="Proteomes" id="UP000286482">
    <property type="component" value="Unassembled WGS sequence"/>
</dbReference>
<dbReference type="InterPro" id="IPR001789">
    <property type="entry name" value="Sig_transdc_resp-reg_receiver"/>
</dbReference>
<reference evidence="4 5" key="1">
    <citation type="submission" date="2018-09" db="EMBL/GenBank/DDBJ databases">
        <authorList>
            <person name="Wang Z."/>
        </authorList>
    </citation>
    <scope>NUCLEOTIDE SEQUENCE [LARGE SCALE GENOMIC DNA]</scope>
    <source>
        <strain evidence="4 5">ALS 81</strain>
    </source>
</reference>
<evidence type="ECO:0000313" key="5">
    <source>
        <dbReference type="Proteomes" id="UP000286482"/>
    </source>
</evidence>
<evidence type="ECO:0000256" key="2">
    <source>
        <dbReference type="PROSITE-ProRule" id="PRU00169"/>
    </source>
</evidence>
<gene>
    <name evidence="4" type="ORF">DBZ36_01870</name>
</gene>
<name>A0A420ELB2_9ALTE</name>
<proteinExistence type="predicted"/>
<dbReference type="SUPFAM" id="SSF52172">
    <property type="entry name" value="CheY-like"/>
    <property type="match status" value="1"/>
</dbReference>
<dbReference type="InterPro" id="IPR011006">
    <property type="entry name" value="CheY-like_superfamily"/>
</dbReference>
<comment type="caution">
    <text evidence="4">The sequence shown here is derived from an EMBL/GenBank/DDBJ whole genome shotgun (WGS) entry which is preliminary data.</text>
</comment>
<dbReference type="EMBL" id="RAQO01000002">
    <property type="protein sequence ID" value="RKF21420.1"/>
    <property type="molecule type" value="Genomic_DNA"/>
</dbReference>
<accession>A0A420ELB2</accession>